<keyword evidence="3" id="KW-1185">Reference proteome</keyword>
<dbReference type="EMBL" id="OV725082">
    <property type="protein sequence ID" value="CAH1404248.1"/>
    <property type="molecule type" value="Genomic_DNA"/>
</dbReference>
<accession>A0A9P0HKE0</accession>
<gene>
    <name evidence="2" type="ORF">NEZAVI_LOCUS12691</name>
</gene>
<evidence type="ECO:0000313" key="2">
    <source>
        <dbReference type="EMBL" id="CAH1404248.1"/>
    </source>
</evidence>
<organism evidence="2 3">
    <name type="scientific">Nezara viridula</name>
    <name type="common">Southern green stink bug</name>
    <name type="synonym">Cimex viridulus</name>
    <dbReference type="NCBI Taxonomy" id="85310"/>
    <lineage>
        <taxon>Eukaryota</taxon>
        <taxon>Metazoa</taxon>
        <taxon>Ecdysozoa</taxon>
        <taxon>Arthropoda</taxon>
        <taxon>Hexapoda</taxon>
        <taxon>Insecta</taxon>
        <taxon>Pterygota</taxon>
        <taxon>Neoptera</taxon>
        <taxon>Paraneoptera</taxon>
        <taxon>Hemiptera</taxon>
        <taxon>Heteroptera</taxon>
        <taxon>Panheteroptera</taxon>
        <taxon>Pentatomomorpha</taxon>
        <taxon>Pentatomoidea</taxon>
        <taxon>Pentatomidae</taxon>
        <taxon>Pentatominae</taxon>
        <taxon>Nezara</taxon>
    </lineage>
</organism>
<evidence type="ECO:0000256" key="1">
    <source>
        <dbReference type="SAM" id="Phobius"/>
    </source>
</evidence>
<reference evidence="2" key="1">
    <citation type="submission" date="2022-01" db="EMBL/GenBank/DDBJ databases">
        <authorList>
            <person name="King R."/>
        </authorList>
    </citation>
    <scope>NUCLEOTIDE SEQUENCE</scope>
</reference>
<feature type="transmembrane region" description="Helical" evidence="1">
    <location>
        <begin position="35"/>
        <end position="60"/>
    </location>
</feature>
<proteinExistence type="predicted"/>
<keyword evidence="1" id="KW-1133">Transmembrane helix</keyword>
<keyword evidence="1" id="KW-0812">Transmembrane</keyword>
<protein>
    <submittedName>
        <fullName evidence="2">Uncharacterized protein</fullName>
    </submittedName>
</protein>
<evidence type="ECO:0000313" key="3">
    <source>
        <dbReference type="Proteomes" id="UP001152798"/>
    </source>
</evidence>
<dbReference type="AlphaFoldDB" id="A0A9P0HKE0"/>
<dbReference type="Proteomes" id="UP001152798">
    <property type="component" value="Chromosome 6"/>
</dbReference>
<sequence>MAPQPPRPEATWKPRWSYASSTDSSLLAVSSPLNLNRIVCFVVVLCVLIFGLGIALAFIFNNKETTHHEIHSTNLTDYTKYVIVPSAS</sequence>
<name>A0A9P0HKE0_NEZVI</name>
<keyword evidence="1" id="KW-0472">Membrane</keyword>